<dbReference type="Gene3D" id="3.40.190.10">
    <property type="entry name" value="Periplasmic binding protein-like II"/>
    <property type="match status" value="2"/>
</dbReference>
<organism evidence="2 3">
    <name type="scientific">Candidatus Phytoplasma meliae</name>
    <dbReference type="NCBI Taxonomy" id="1848402"/>
    <lineage>
        <taxon>Bacteria</taxon>
        <taxon>Bacillati</taxon>
        <taxon>Mycoplasmatota</taxon>
        <taxon>Mollicutes</taxon>
        <taxon>Acholeplasmatales</taxon>
        <taxon>Acholeplasmataceae</taxon>
        <taxon>Candidatus Phytoplasma</taxon>
        <taxon>16SrXIII (Mexican periwinkle virescence group)</taxon>
    </lineage>
</organism>
<proteinExistence type="predicted"/>
<keyword evidence="3" id="KW-1185">Reference proteome</keyword>
<sequence>MQSVINTLNKAKELFKNDNIDLQVFKVDYQTHEGIEMLSTGKIDGLLYTNIHVLNAFNDFLKANNQEILEFVQPFYHSKYGLYINTKRNPILKNLAEVKKHTNLKILLATAFSYIGPCDVPRSLILLNKIGLITIKETTLQTKKFNLSFNDIQNPYQLEFTKSSQIPEKFLNNPQKYDLMANWPAFMNPYPDFLKIASNIEGTEEPTDDFIASYAIGLACQKSHKNSLEIATLTKILNHPQVKKFHFQEGGPQHDYIMIKDPQKEAQKIKKLWLKK</sequence>
<reference evidence="2 3" key="1">
    <citation type="submission" date="2021-04" db="EMBL/GenBank/DDBJ databases">
        <title>Genomic features of Candidatus Phytoplasma meliae isolate ChTYXIII (1SrXIII-G).</title>
        <authorList>
            <person name="Fernandez F.D."/>
            <person name="Conci L.R."/>
        </authorList>
    </citation>
    <scope>NUCLEOTIDE SEQUENCE [LARGE SCALE GENOMIC DNA]</scope>
    <source>
        <strain evidence="2">ChTYXIII-Mo</strain>
    </source>
</reference>
<evidence type="ECO:0000313" key="2">
    <source>
        <dbReference type="EMBL" id="MBP5836248.1"/>
    </source>
</evidence>
<dbReference type="EMBL" id="JACAOD020000018">
    <property type="protein sequence ID" value="MBP5836248.1"/>
    <property type="molecule type" value="Genomic_DNA"/>
</dbReference>
<name>A0ABS5CZ53_9MOLU</name>
<dbReference type="SUPFAM" id="SSF53850">
    <property type="entry name" value="Periplasmic binding protein-like II"/>
    <property type="match status" value="1"/>
</dbReference>
<evidence type="ECO:0000313" key="1">
    <source>
        <dbReference type="EMBL" id="MBP5836145.1"/>
    </source>
</evidence>
<accession>A0ABS5CZ53</accession>
<dbReference type="EMBL" id="JACAOD020000014">
    <property type="protein sequence ID" value="MBP5836145.1"/>
    <property type="molecule type" value="Genomic_DNA"/>
</dbReference>
<comment type="caution">
    <text evidence="2">The sequence shown here is derived from an EMBL/GenBank/DDBJ whole genome shotgun (WGS) entry which is preliminary data.</text>
</comment>
<dbReference type="Proteomes" id="UP001195571">
    <property type="component" value="Unassembled WGS sequence"/>
</dbReference>
<protein>
    <submittedName>
        <fullName evidence="2">ABC transporter substrate-binding protein</fullName>
    </submittedName>
</protein>
<gene>
    <name evidence="1" type="ORF">CHTY_002790</name>
    <name evidence="2" type="ORF">CHTY_003335</name>
</gene>
<evidence type="ECO:0000313" key="3">
    <source>
        <dbReference type="Proteomes" id="UP001195571"/>
    </source>
</evidence>